<reference evidence="1" key="1">
    <citation type="submission" date="2014-01" db="EMBL/GenBank/DDBJ databases">
        <authorList>
            <person name="Brown-Elliot B."/>
            <person name="Wallace R."/>
            <person name="Lenaerts A."/>
            <person name="Ordway D."/>
            <person name="DeGroote M.A."/>
            <person name="Parker T."/>
            <person name="Sizemore C."/>
            <person name="Tallon L.J."/>
            <person name="Sadzewicz L.K."/>
            <person name="Sengamalay N."/>
            <person name="Fraser C.M."/>
            <person name="Hine E."/>
            <person name="Shefchek K.A."/>
            <person name="Das S.P."/>
            <person name="Tettelin H."/>
        </authorList>
    </citation>
    <scope>NUCLEOTIDE SEQUENCE [LARGE SCALE GENOMIC DNA]</scope>
    <source>
        <strain evidence="1">4042</strain>
    </source>
</reference>
<protein>
    <submittedName>
        <fullName evidence="1">Uncharacterized protein</fullName>
    </submittedName>
</protein>
<gene>
    <name evidence="1" type="ORF">I553_4494</name>
</gene>
<comment type="caution">
    <text evidence="1">The sequence shown here is derived from an EMBL/GenBank/DDBJ whole genome shotgun (WGS) entry which is preliminary data.</text>
</comment>
<dbReference type="EMBL" id="JAOB01000060">
    <property type="protein sequence ID" value="EUA30237.1"/>
    <property type="molecule type" value="Genomic_DNA"/>
</dbReference>
<organism evidence="1">
    <name type="scientific">Mycobacterium xenopi 4042</name>
    <dbReference type="NCBI Taxonomy" id="1299334"/>
    <lineage>
        <taxon>Bacteria</taxon>
        <taxon>Bacillati</taxon>
        <taxon>Actinomycetota</taxon>
        <taxon>Actinomycetes</taxon>
        <taxon>Mycobacteriales</taxon>
        <taxon>Mycobacteriaceae</taxon>
        <taxon>Mycobacterium</taxon>
    </lineage>
</organism>
<sequence>MCAAPRSSRCESGPAPDAAAVSDTAVTSYRLTTVTGWT</sequence>
<name>X8AE82_MYCXE</name>
<dbReference type="PATRIC" id="fig|1299334.3.peg.6173"/>
<evidence type="ECO:0000313" key="1">
    <source>
        <dbReference type="EMBL" id="EUA30237.1"/>
    </source>
</evidence>
<accession>X8AE82</accession>
<proteinExistence type="predicted"/>
<dbReference type="AlphaFoldDB" id="X8AE82"/>